<keyword evidence="10 16" id="KW-0378">Hydrolase</keyword>
<evidence type="ECO:0000256" key="1">
    <source>
        <dbReference type="ARBA" id="ARBA00000077"/>
    </source>
</evidence>
<dbReference type="InterPro" id="IPR028581">
    <property type="entry name" value="DeoC_typeI"/>
</dbReference>
<evidence type="ECO:0000256" key="4">
    <source>
        <dbReference type="ARBA" id="ARBA00010936"/>
    </source>
</evidence>
<evidence type="ECO:0000256" key="12">
    <source>
        <dbReference type="ARBA" id="ARBA00023239"/>
    </source>
</evidence>
<dbReference type="InterPro" id="IPR036397">
    <property type="entry name" value="RNaseH_sf"/>
</dbReference>
<organism evidence="19">
    <name type="scientific">Thermodesulfatator atlanticus</name>
    <dbReference type="NCBI Taxonomy" id="501497"/>
    <lineage>
        <taxon>Bacteria</taxon>
        <taxon>Pseudomonadati</taxon>
        <taxon>Thermodesulfobacteriota</taxon>
        <taxon>Thermodesulfobacteria</taxon>
        <taxon>Thermodesulfobacteriales</taxon>
        <taxon>Thermodesulfatatoraceae</taxon>
        <taxon>Thermodesulfatator</taxon>
    </lineage>
</organism>
<dbReference type="InterPro" id="IPR011343">
    <property type="entry name" value="DeoC"/>
</dbReference>
<dbReference type="GO" id="GO:0004139">
    <property type="term" value="F:deoxyribose-phosphate aldolase activity"/>
    <property type="evidence" value="ECO:0007669"/>
    <property type="project" value="UniProtKB-UniRule"/>
</dbReference>
<dbReference type="GO" id="GO:0016052">
    <property type="term" value="P:carbohydrate catabolic process"/>
    <property type="evidence" value="ECO:0007669"/>
    <property type="project" value="TreeGrafter"/>
</dbReference>
<evidence type="ECO:0000256" key="11">
    <source>
        <dbReference type="ARBA" id="ARBA00022842"/>
    </source>
</evidence>
<dbReference type="PANTHER" id="PTHR10889">
    <property type="entry name" value="DEOXYRIBOSE-PHOSPHATE ALDOLASE"/>
    <property type="match status" value="1"/>
</dbReference>
<evidence type="ECO:0000256" key="10">
    <source>
        <dbReference type="ARBA" id="ARBA00022801"/>
    </source>
</evidence>
<comment type="similarity">
    <text evidence="3 16">Belongs to the RNase H family.</text>
</comment>
<dbReference type="SUPFAM" id="SSF53098">
    <property type="entry name" value="Ribonuclease H-like"/>
    <property type="match status" value="1"/>
</dbReference>
<comment type="pathway">
    <text evidence="17">Carbohydrate degradation; 2-deoxy-D-ribose 1-phosphate degradation; D-glyceraldehyde 3-phosphate and acetaldehyde from 2-deoxy-alpha-D-ribose 1-phosphate: step 2/2.</text>
</comment>
<keyword evidence="9 16" id="KW-0255">Endonuclease</keyword>
<dbReference type="HAMAP" id="MF_00042">
    <property type="entry name" value="RNase_H"/>
    <property type="match status" value="1"/>
</dbReference>
<accession>A0A7V5U3F1</accession>
<comment type="subunit">
    <text evidence="5 16">Monomer.</text>
</comment>
<sequence>MKITSLEELAKRIDLTLLKPTATAKDIEKLCEDARTYKVAAVCVAPTFVPYAAELVKGSPVKVCSVVGFPLGFQLTSVKAYEAAELVACGAQELDFVINLRWVKENRFEFIAAEAGEILAACPGVVTKAIIECAYLNRTEMEKLVDVLAQAGVDYVKTSTGFGPRGATVADVRLLAERAYGRIKVKAAGGIRTLAQALALIEAGADRLGTSSGVSILKEFQQMAAGDRTREVEIFVDGACLGNPGPGGYAAILKSGGQEKVITGAEPHTTNNRMELMAAIKALESLKYPCVVKIYTDSRYLMDGVTKWLPRWLENGFLTRNKKPVKNRDLWERLAELIKHHQIEWHWLEGHAGHPENERCDRLAREAARRIKT</sequence>
<dbReference type="Proteomes" id="UP000886101">
    <property type="component" value="Unassembled WGS sequence"/>
</dbReference>
<feature type="binding site" evidence="16">
    <location>
        <position position="237"/>
    </location>
    <ligand>
        <name>Mg(2+)</name>
        <dbReference type="ChEBI" id="CHEBI:18420"/>
        <label>1</label>
    </ligand>
</feature>
<dbReference type="InterPro" id="IPR022892">
    <property type="entry name" value="RNaseHI"/>
</dbReference>
<dbReference type="HAMAP" id="MF_00114">
    <property type="entry name" value="DeoC_type1"/>
    <property type="match status" value="1"/>
</dbReference>
<evidence type="ECO:0000256" key="3">
    <source>
        <dbReference type="ARBA" id="ARBA00005300"/>
    </source>
</evidence>
<evidence type="ECO:0000256" key="13">
    <source>
        <dbReference type="ARBA" id="ARBA00023270"/>
    </source>
</evidence>
<dbReference type="Pfam" id="PF01791">
    <property type="entry name" value="DeoC"/>
    <property type="match status" value="1"/>
</dbReference>
<feature type="domain" description="RNase H type-1" evidence="18">
    <location>
        <begin position="228"/>
        <end position="369"/>
    </location>
</feature>
<keyword evidence="8 16" id="KW-0479">Metal-binding</keyword>
<dbReference type="SMART" id="SM01133">
    <property type="entry name" value="DeoC"/>
    <property type="match status" value="1"/>
</dbReference>
<dbReference type="InterPro" id="IPR013785">
    <property type="entry name" value="Aldolase_TIM"/>
</dbReference>
<dbReference type="AlphaFoldDB" id="A0A7V5U3F1"/>
<dbReference type="FunFam" id="3.30.420.10:FF:000089">
    <property type="entry name" value="Ribonuclease H"/>
    <property type="match status" value="1"/>
</dbReference>
<feature type="active site" description="Proton donor/acceptor" evidence="17">
    <location>
        <position position="186"/>
    </location>
</feature>
<dbReference type="PANTHER" id="PTHR10889:SF1">
    <property type="entry name" value="DEOXYRIBOSE-PHOSPHATE ALDOLASE"/>
    <property type="match status" value="1"/>
</dbReference>
<feature type="active site" description="Schiff-base intermediate with acetaldehyde" evidence="17">
    <location>
        <position position="157"/>
    </location>
</feature>
<feature type="binding site" evidence="16">
    <location>
        <position position="275"/>
    </location>
    <ligand>
        <name>Mg(2+)</name>
        <dbReference type="ChEBI" id="CHEBI:18420"/>
        <label>1</label>
    </ligand>
</feature>
<dbReference type="InterPro" id="IPR002156">
    <property type="entry name" value="RNaseH_domain"/>
</dbReference>
<evidence type="ECO:0000259" key="18">
    <source>
        <dbReference type="PROSITE" id="PS50879"/>
    </source>
</evidence>
<evidence type="ECO:0000256" key="6">
    <source>
        <dbReference type="ARBA" id="ARBA00022490"/>
    </source>
</evidence>
<dbReference type="GO" id="GO:0009264">
    <property type="term" value="P:deoxyribonucleotide catabolic process"/>
    <property type="evidence" value="ECO:0007669"/>
    <property type="project" value="UniProtKB-UniRule"/>
</dbReference>
<feature type="active site" description="Proton donor/acceptor" evidence="17">
    <location>
        <position position="95"/>
    </location>
</feature>
<dbReference type="GO" id="GO:0003676">
    <property type="term" value="F:nucleic acid binding"/>
    <property type="evidence" value="ECO:0007669"/>
    <property type="project" value="InterPro"/>
</dbReference>
<comment type="function">
    <text evidence="15 17">Catalyzes a reversible aldol reaction between acetaldehyde and D-glyceraldehyde 3-phosphate to generate 2-deoxy-D-ribose 5-phosphate.</text>
</comment>
<keyword evidence="11 16" id="KW-0460">Magnesium</keyword>
<keyword evidence="13 17" id="KW-0704">Schiff base</keyword>
<evidence type="ECO:0000256" key="17">
    <source>
        <dbReference type="HAMAP-Rule" id="MF_00114"/>
    </source>
</evidence>
<reference evidence="19" key="1">
    <citation type="journal article" date="2020" name="mSystems">
        <title>Genome- and Community-Level Interaction Insights into Carbon Utilization and Element Cycling Functions of Hydrothermarchaeota in Hydrothermal Sediment.</title>
        <authorList>
            <person name="Zhou Z."/>
            <person name="Liu Y."/>
            <person name="Xu W."/>
            <person name="Pan J."/>
            <person name="Luo Z.H."/>
            <person name="Li M."/>
        </authorList>
    </citation>
    <scope>NUCLEOTIDE SEQUENCE [LARGE SCALE GENOMIC DNA]</scope>
    <source>
        <strain evidence="19">HyVt-533</strain>
    </source>
</reference>
<dbReference type="CDD" id="cd09278">
    <property type="entry name" value="RNase_HI_prokaryote_like"/>
    <property type="match status" value="1"/>
</dbReference>
<name>A0A7V5U3F1_9BACT</name>
<dbReference type="Gene3D" id="3.20.20.70">
    <property type="entry name" value="Aldolase class I"/>
    <property type="match status" value="1"/>
</dbReference>
<dbReference type="UniPathway" id="UPA00002">
    <property type="reaction ID" value="UER00468"/>
</dbReference>
<dbReference type="GO" id="GO:0006401">
    <property type="term" value="P:RNA catabolic process"/>
    <property type="evidence" value="ECO:0007669"/>
    <property type="project" value="UniProtKB-UniRule"/>
</dbReference>
<evidence type="ECO:0000256" key="7">
    <source>
        <dbReference type="ARBA" id="ARBA00022722"/>
    </source>
</evidence>
<dbReference type="GO" id="GO:0005737">
    <property type="term" value="C:cytoplasm"/>
    <property type="evidence" value="ECO:0007669"/>
    <property type="project" value="UniProtKB-SubCell"/>
</dbReference>
<dbReference type="EC" id="4.1.2.4" evidence="17"/>
<feature type="binding site" evidence="16">
    <location>
        <position position="361"/>
    </location>
    <ligand>
        <name>Mg(2+)</name>
        <dbReference type="ChEBI" id="CHEBI:18420"/>
        <label>2</label>
    </ligand>
</feature>
<dbReference type="NCBIfam" id="NF001236">
    <property type="entry name" value="PRK00203.1"/>
    <property type="match status" value="1"/>
</dbReference>
<dbReference type="NCBIfam" id="TIGR00126">
    <property type="entry name" value="deoC"/>
    <property type="match status" value="1"/>
</dbReference>
<dbReference type="Gene3D" id="3.30.420.10">
    <property type="entry name" value="Ribonuclease H-like superfamily/Ribonuclease H"/>
    <property type="match status" value="1"/>
</dbReference>
<dbReference type="EMBL" id="DROK01000276">
    <property type="protein sequence ID" value="HHI98051.1"/>
    <property type="molecule type" value="Genomic_DNA"/>
</dbReference>
<comment type="similarity">
    <text evidence="4 17">Belongs to the DeoC/FbaB aldolase family. DeoC type 1 subfamily.</text>
</comment>
<evidence type="ECO:0000256" key="16">
    <source>
        <dbReference type="HAMAP-Rule" id="MF_00042"/>
    </source>
</evidence>
<dbReference type="InterPro" id="IPR002915">
    <property type="entry name" value="DeoC/FbaB/LacD_aldolase"/>
</dbReference>
<dbReference type="GO" id="GO:0006018">
    <property type="term" value="P:2-deoxyribose 1-phosphate catabolic process"/>
    <property type="evidence" value="ECO:0007669"/>
    <property type="project" value="UniProtKB-UniRule"/>
</dbReference>
<evidence type="ECO:0000256" key="8">
    <source>
        <dbReference type="ARBA" id="ARBA00022723"/>
    </source>
</evidence>
<evidence type="ECO:0000256" key="15">
    <source>
        <dbReference type="ARBA" id="ARBA00056337"/>
    </source>
</evidence>
<keyword evidence="7 16" id="KW-0540">Nuclease</keyword>
<dbReference type="GO" id="GO:0000287">
    <property type="term" value="F:magnesium ion binding"/>
    <property type="evidence" value="ECO:0007669"/>
    <property type="project" value="UniProtKB-UniRule"/>
</dbReference>
<evidence type="ECO:0000256" key="2">
    <source>
        <dbReference type="ARBA" id="ARBA00004065"/>
    </source>
</evidence>
<dbReference type="GO" id="GO:0004523">
    <property type="term" value="F:RNA-DNA hybrid ribonuclease activity"/>
    <property type="evidence" value="ECO:0007669"/>
    <property type="project" value="UniProtKB-UniRule"/>
</dbReference>
<gene>
    <name evidence="17 19" type="primary">deoC</name>
    <name evidence="16" type="synonym">rnhA</name>
    <name evidence="19" type="ORF">ENJ96_09410</name>
</gene>
<dbReference type="FunFam" id="3.20.20.70:FF:000044">
    <property type="entry name" value="Deoxyribose-phosphate aldolase"/>
    <property type="match status" value="1"/>
</dbReference>
<keyword evidence="6 16" id="KW-0963">Cytoplasm</keyword>
<dbReference type="PROSITE" id="PS50879">
    <property type="entry name" value="RNASE_H_1"/>
    <property type="match status" value="1"/>
</dbReference>
<feature type="binding site" evidence="16">
    <location>
        <position position="237"/>
    </location>
    <ligand>
        <name>Mg(2+)</name>
        <dbReference type="ChEBI" id="CHEBI:18420"/>
        <label>2</label>
    </ligand>
</feature>
<dbReference type="Pfam" id="PF00075">
    <property type="entry name" value="RNase_H"/>
    <property type="match status" value="1"/>
</dbReference>
<evidence type="ECO:0000313" key="19">
    <source>
        <dbReference type="EMBL" id="HHI98051.1"/>
    </source>
</evidence>
<comment type="subcellular location">
    <subcellularLocation>
        <location evidence="16">Cytoplasm</location>
    </subcellularLocation>
</comment>
<protein>
    <recommendedName>
        <fullName evidence="16 17">Multifunctional fusion protein</fullName>
    </recommendedName>
    <domain>
        <recommendedName>
            <fullName evidence="17">Deoxyribose-phosphate aldolase</fullName>
            <shortName evidence="17">DERA</shortName>
            <ecNumber evidence="17">4.1.2.4</ecNumber>
        </recommendedName>
        <alternativeName>
            <fullName evidence="17">2-deoxy-D-ribose 5-phosphate aldolase</fullName>
        </alternativeName>
        <alternativeName>
            <fullName evidence="17">Phosphodeoxyriboaldolase</fullName>
            <shortName evidence="17">Deoxyriboaldolase</shortName>
        </alternativeName>
    </domain>
    <domain>
        <recommendedName>
            <fullName evidence="16">Ribonuclease H</fullName>
            <shortName evidence="16">RNase H</shortName>
            <ecNumber evidence="16">3.1.26.4</ecNumber>
        </recommendedName>
    </domain>
</protein>
<comment type="catalytic activity">
    <reaction evidence="1 16">
        <text>Endonucleolytic cleavage to 5'-phosphomonoester.</text>
        <dbReference type="EC" id="3.1.26.4"/>
    </reaction>
</comment>
<dbReference type="CDD" id="cd00959">
    <property type="entry name" value="DeoC"/>
    <property type="match status" value="1"/>
</dbReference>
<dbReference type="InterPro" id="IPR012337">
    <property type="entry name" value="RNaseH-like_sf"/>
</dbReference>
<comment type="cofactor">
    <cofactor evidence="16">
        <name>Mg(2+)</name>
        <dbReference type="ChEBI" id="CHEBI:18420"/>
    </cofactor>
    <text evidence="16">Binds 1 Mg(2+) ion per subunit. May bind a second metal ion at a regulatory site, or after substrate binding.</text>
</comment>
<evidence type="ECO:0000256" key="9">
    <source>
        <dbReference type="ARBA" id="ARBA00022759"/>
    </source>
</evidence>
<evidence type="ECO:0000256" key="14">
    <source>
        <dbReference type="ARBA" id="ARBA00048791"/>
    </source>
</evidence>
<dbReference type="SUPFAM" id="SSF51569">
    <property type="entry name" value="Aldolase"/>
    <property type="match status" value="1"/>
</dbReference>
<feature type="binding site" evidence="16">
    <location>
        <position position="297"/>
    </location>
    <ligand>
        <name>Mg(2+)</name>
        <dbReference type="ChEBI" id="CHEBI:18420"/>
        <label>1</label>
    </ligand>
</feature>
<comment type="caution">
    <text evidence="19">The sequence shown here is derived from an EMBL/GenBank/DDBJ whole genome shotgun (WGS) entry which is preliminary data.</text>
</comment>
<proteinExistence type="inferred from homology"/>
<comment type="function">
    <text evidence="2 16">Endonuclease that specifically degrades the RNA of RNA-DNA hybrids.</text>
</comment>
<keyword evidence="12 17" id="KW-0456">Lyase</keyword>
<comment type="catalytic activity">
    <reaction evidence="14 17">
        <text>2-deoxy-D-ribose 5-phosphate = D-glyceraldehyde 3-phosphate + acetaldehyde</text>
        <dbReference type="Rhea" id="RHEA:12821"/>
        <dbReference type="ChEBI" id="CHEBI:15343"/>
        <dbReference type="ChEBI" id="CHEBI:59776"/>
        <dbReference type="ChEBI" id="CHEBI:62877"/>
        <dbReference type="EC" id="4.1.2.4"/>
    </reaction>
</comment>
<dbReference type="EC" id="3.1.26.4" evidence="16"/>
<evidence type="ECO:0000256" key="5">
    <source>
        <dbReference type="ARBA" id="ARBA00011245"/>
    </source>
</evidence>